<dbReference type="EMBL" id="SIDB01000002">
    <property type="protein sequence ID" value="KAI3436199.1"/>
    <property type="molecule type" value="Genomic_DNA"/>
</dbReference>
<dbReference type="Proteomes" id="UP001055712">
    <property type="component" value="Unassembled WGS sequence"/>
</dbReference>
<reference evidence="5" key="1">
    <citation type="journal article" date="2019" name="Plant J.">
        <title>Chlorella vulgaris genome assembly and annotation reveals the molecular basis for metabolic acclimation to high light conditions.</title>
        <authorList>
            <person name="Cecchin M."/>
            <person name="Marcolungo L."/>
            <person name="Rossato M."/>
            <person name="Girolomoni L."/>
            <person name="Cosentino E."/>
            <person name="Cuine S."/>
            <person name="Li-Beisson Y."/>
            <person name="Delledonne M."/>
            <person name="Ballottari M."/>
        </authorList>
    </citation>
    <scope>NUCLEOTIDE SEQUENCE</scope>
    <source>
        <strain evidence="5">211/11P</strain>
    </source>
</reference>
<dbReference type="InterPro" id="IPR053793">
    <property type="entry name" value="PB1-like"/>
</dbReference>
<organism evidence="5 6">
    <name type="scientific">Chlorella vulgaris</name>
    <name type="common">Green alga</name>
    <dbReference type="NCBI Taxonomy" id="3077"/>
    <lineage>
        <taxon>Eukaryota</taxon>
        <taxon>Viridiplantae</taxon>
        <taxon>Chlorophyta</taxon>
        <taxon>core chlorophytes</taxon>
        <taxon>Trebouxiophyceae</taxon>
        <taxon>Chlorellales</taxon>
        <taxon>Chlorellaceae</taxon>
        <taxon>Chlorella clade</taxon>
        <taxon>Chlorella</taxon>
    </lineage>
</organism>
<dbReference type="PANTHER" id="PTHR46183:SF8">
    <property type="entry name" value="PROTEIN CLMP1"/>
    <property type="match status" value="1"/>
</dbReference>
<evidence type="ECO:0000256" key="3">
    <source>
        <dbReference type="SAM" id="MobiDB-lite"/>
    </source>
</evidence>
<dbReference type="PROSITE" id="PS50005">
    <property type="entry name" value="TPR"/>
    <property type="match status" value="1"/>
</dbReference>
<dbReference type="InterPro" id="IPR019734">
    <property type="entry name" value="TPR_rpt"/>
</dbReference>
<feature type="region of interest" description="Disordered" evidence="3">
    <location>
        <begin position="519"/>
        <end position="547"/>
    </location>
</feature>
<dbReference type="Gene3D" id="3.10.20.90">
    <property type="entry name" value="Phosphatidylinositol 3-kinase Catalytic Subunit, Chain A, domain 1"/>
    <property type="match status" value="1"/>
</dbReference>
<evidence type="ECO:0000256" key="2">
    <source>
        <dbReference type="PROSITE-ProRule" id="PRU00339"/>
    </source>
</evidence>
<comment type="caution">
    <text evidence="5">The sequence shown here is derived from an EMBL/GenBank/DDBJ whole genome shotgun (WGS) entry which is preliminary data.</text>
</comment>
<evidence type="ECO:0000256" key="1">
    <source>
        <dbReference type="ARBA" id="ARBA00022737"/>
    </source>
</evidence>
<dbReference type="SUPFAM" id="SSF54277">
    <property type="entry name" value="CAD &amp; PB1 domains"/>
    <property type="match status" value="1"/>
</dbReference>
<dbReference type="SMART" id="SM00666">
    <property type="entry name" value="PB1"/>
    <property type="match status" value="1"/>
</dbReference>
<dbReference type="CDD" id="cd05992">
    <property type="entry name" value="PB1"/>
    <property type="match status" value="1"/>
</dbReference>
<feature type="domain" description="PB1" evidence="4">
    <location>
        <begin position="172"/>
        <end position="267"/>
    </location>
</feature>
<keyword evidence="1" id="KW-0677">Repeat</keyword>
<dbReference type="Pfam" id="PF00564">
    <property type="entry name" value="PB1"/>
    <property type="match status" value="1"/>
</dbReference>
<dbReference type="InterPro" id="IPR011990">
    <property type="entry name" value="TPR-like_helical_dom_sf"/>
</dbReference>
<feature type="compositionally biased region" description="Basic and acidic residues" evidence="3">
    <location>
        <begin position="622"/>
        <end position="636"/>
    </location>
</feature>
<dbReference type="PROSITE" id="PS51745">
    <property type="entry name" value="PB1"/>
    <property type="match status" value="1"/>
</dbReference>
<feature type="compositionally biased region" description="Basic and acidic residues" evidence="3">
    <location>
        <begin position="469"/>
        <end position="486"/>
    </location>
</feature>
<dbReference type="InterPro" id="IPR000270">
    <property type="entry name" value="PB1_dom"/>
</dbReference>
<feature type="compositionally biased region" description="Polar residues" evidence="3">
    <location>
        <begin position="293"/>
        <end position="305"/>
    </location>
</feature>
<feature type="region of interest" description="Disordered" evidence="3">
    <location>
        <begin position="603"/>
        <end position="654"/>
    </location>
</feature>
<feature type="repeat" description="TPR" evidence="2">
    <location>
        <begin position="19"/>
        <end position="52"/>
    </location>
</feature>
<dbReference type="OrthoDB" id="2942533at2759"/>
<evidence type="ECO:0000313" key="6">
    <source>
        <dbReference type="Proteomes" id="UP001055712"/>
    </source>
</evidence>
<feature type="region of interest" description="Disordered" evidence="3">
    <location>
        <begin position="293"/>
        <end position="312"/>
    </location>
</feature>
<evidence type="ECO:0000313" key="5">
    <source>
        <dbReference type="EMBL" id="KAI3436199.1"/>
    </source>
</evidence>
<dbReference type="SMART" id="SM00028">
    <property type="entry name" value="TPR"/>
    <property type="match status" value="3"/>
</dbReference>
<dbReference type="SUPFAM" id="SSF48452">
    <property type="entry name" value="TPR-like"/>
    <property type="match status" value="1"/>
</dbReference>
<accession>A0A9D4Z032</accession>
<reference evidence="5" key="2">
    <citation type="submission" date="2020-11" db="EMBL/GenBank/DDBJ databases">
        <authorList>
            <person name="Cecchin M."/>
            <person name="Marcolungo L."/>
            <person name="Rossato M."/>
            <person name="Girolomoni L."/>
            <person name="Cosentino E."/>
            <person name="Cuine S."/>
            <person name="Li-Beisson Y."/>
            <person name="Delledonne M."/>
            <person name="Ballottari M."/>
        </authorList>
    </citation>
    <scope>NUCLEOTIDE SEQUENCE</scope>
    <source>
        <strain evidence="5">211/11P</strain>
        <tissue evidence="5">Whole cell</tissue>
    </source>
</reference>
<protein>
    <recommendedName>
        <fullName evidence="4">PB1 domain-containing protein</fullName>
    </recommendedName>
</protein>
<feature type="region of interest" description="Disordered" evidence="3">
    <location>
        <begin position="469"/>
        <end position="489"/>
    </location>
</feature>
<keyword evidence="2" id="KW-0802">TPR repeat</keyword>
<name>A0A9D4Z032_CHLVU</name>
<dbReference type="PANTHER" id="PTHR46183">
    <property type="entry name" value="PROTEIN CLMP1"/>
    <property type="match status" value="1"/>
</dbReference>
<dbReference type="InterPro" id="IPR044517">
    <property type="entry name" value="PHOX1-4"/>
</dbReference>
<dbReference type="Gene3D" id="1.25.40.10">
    <property type="entry name" value="Tetratricopeptide repeat domain"/>
    <property type="match status" value="1"/>
</dbReference>
<proteinExistence type="predicted"/>
<dbReference type="AlphaFoldDB" id="A0A9D4Z032"/>
<sequence>MPKGAAAQTAPAGEAAEALAKLKADGNSSFAQREYDKAMQLYDEALKLVPADAADAALLHSNKAACHMMHKRYTEAVAECTEALDGQPNFFKALIRRAKAYEQMGQHKQALADLQRANKLDVATEDSRVNERRLKDVVAGKKPAGMGNGLAKKSASAAAVPSKASNSGRQVVFPAKLSYGDDTRLLQLVPGVTYLELMEHVRQLYPAIGHYVLKFVDKEGDLVTLSNRGDIQRAMQEAVEQAARSAGPRAQLTQQSLPPIRLQVVKVASEAEVPKIPDEEMAYVKQMLAQLQRAQDAQKPSQQPSAEEEAAPPLQIDEWILQFVDLLKEHCGIDPDKPLECQEVGQDKLSSAFNAMMADDPKSEALLDQAMDKFEDQVCYGMYNQATVHQYRGEFLMFKAAREDKPASDIAADAEAEFQKADKQLDSAIAYKKGFLDGYLGKSALSQMRAKLAANYLITPVKPREDIADAKERSAAEEAANKESQKKAMGRVTKESALAAEPLFEAAYTMIGKAVENMSEEEQAKEIKQMKPTAEQDASDPENQTSVKQSLLINHGNAKYEHSILRAAGGLDWKPLVEEAAAKFREAGAHSVDIRNALQGHPMAAEMADVIGPEPEPEPEPEAPKGEAKEEAKEAPKGLPSLGKPAKKKEEAKA</sequence>
<keyword evidence="6" id="KW-1185">Reference proteome</keyword>
<evidence type="ECO:0000259" key="4">
    <source>
        <dbReference type="PROSITE" id="PS51745"/>
    </source>
</evidence>
<gene>
    <name evidence="5" type="ORF">D9Q98_002253</name>
</gene>